<organism evidence="2 3">
    <name type="scientific">Ruegeria atlantica</name>
    <dbReference type="NCBI Taxonomy" id="81569"/>
    <lineage>
        <taxon>Bacteria</taxon>
        <taxon>Pseudomonadati</taxon>
        <taxon>Pseudomonadota</taxon>
        <taxon>Alphaproteobacteria</taxon>
        <taxon>Rhodobacterales</taxon>
        <taxon>Roseobacteraceae</taxon>
        <taxon>Ruegeria</taxon>
    </lineage>
</organism>
<evidence type="ECO:0000256" key="1">
    <source>
        <dbReference type="SAM" id="SignalP"/>
    </source>
</evidence>
<proteinExistence type="predicted"/>
<reference evidence="3" key="1">
    <citation type="submission" date="2015-09" db="EMBL/GenBank/DDBJ databases">
        <authorList>
            <person name="Rodrigo-Torres L."/>
            <person name="Arahal D.R."/>
        </authorList>
    </citation>
    <scope>NUCLEOTIDE SEQUENCE [LARGE SCALE GENOMIC DNA]</scope>
    <source>
        <strain evidence="3">CECT 4293</strain>
    </source>
</reference>
<evidence type="ECO:0000313" key="3">
    <source>
        <dbReference type="Proteomes" id="UP000050786"/>
    </source>
</evidence>
<dbReference type="InterPro" id="IPR021556">
    <property type="entry name" value="DUF2950"/>
</dbReference>
<protein>
    <recommendedName>
        <fullName evidence="4">DUF2950 domain-containing protein</fullName>
    </recommendedName>
</protein>
<gene>
    <name evidence="2" type="ORF">RUM4293_03714</name>
</gene>
<accession>A0A0P1EVP8</accession>
<evidence type="ECO:0000313" key="2">
    <source>
        <dbReference type="EMBL" id="CUH44808.1"/>
    </source>
</evidence>
<sequence length="296" mass="32158">MRRSVISFLLLAATTSPALSDGAQFDTPQTALDAFVGALQAKDQSKLLEIFGPEAEDLVGTGDPAEDQERRQEVLGMYAEGYRFQPEDDGVVLLLGEDSWPFPIPILRAEDGWQFDLKAGIEELSAREIGLNELEVVELLEAYVDLQAAFRLVDHNGDGVMEFAQSIISDPGKRNGLFWPEEDSFVGAALARAAASGWSDGAADYEPEPFLGYYFTILQGQGPKAPGGAYSYFVGDRFVAGHALLAVPSEYGETGIHSFLVGENGIVYEADFGPKTLSVTEEISTYNPDTNWSPIE</sequence>
<keyword evidence="3" id="KW-1185">Reference proteome</keyword>
<feature type="signal peptide" evidence="1">
    <location>
        <begin position="1"/>
        <end position="20"/>
    </location>
</feature>
<name>A0A0P1EVP8_9RHOB</name>
<dbReference type="Pfam" id="PF11453">
    <property type="entry name" value="DUF2950"/>
    <property type="match status" value="1"/>
</dbReference>
<keyword evidence="1" id="KW-0732">Signal</keyword>
<feature type="chain" id="PRO_5006061974" description="DUF2950 domain-containing protein" evidence="1">
    <location>
        <begin position="21"/>
        <end position="296"/>
    </location>
</feature>
<dbReference type="RefSeq" id="WP_082649361.1">
    <property type="nucleotide sequence ID" value="NZ_CYPS01000057.1"/>
</dbReference>
<evidence type="ECO:0008006" key="4">
    <source>
        <dbReference type="Google" id="ProtNLM"/>
    </source>
</evidence>
<dbReference type="Proteomes" id="UP000050786">
    <property type="component" value="Unassembled WGS sequence"/>
</dbReference>
<dbReference type="AlphaFoldDB" id="A0A0P1EVP8"/>
<dbReference type="EMBL" id="CYPS01000057">
    <property type="protein sequence ID" value="CUH44808.1"/>
    <property type="molecule type" value="Genomic_DNA"/>
</dbReference>